<reference evidence="8 9" key="1">
    <citation type="submission" date="2018-06" db="EMBL/GenBank/DDBJ databases">
        <title>Population genomics shows no distinction between pathogenic Candida krusei and environmental Pichia kudriavzevii: One species, four names.</title>
        <authorList>
            <person name="Douglass A.P."/>
            <person name="Offei B."/>
            <person name="Braun-Galleani S."/>
            <person name="Coughlan A.Y."/>
            <person name="Martos A."/>
            <person name="Ortiz-Merino R.A."/>
            <person name="Byrne K.P."/>
            <person name="Wolfe K.H."/>
        </authorList>
    </citation>
    <scope>NUCLEOTIDE SEQUENCE [LARGE SCALE GENOMIC DNA]</scope>
    <source>
        <strain evidence="8 9">CBS573</strain>
    </source>
</reference>
<keyword evidence="6" id="KW-0464">Manganese</keyword>
<proteinExistence type="predicted"/>
<dbReference type="PROSITE" id="PS51462">
    <property type="entry name" value="NUDIX"/>
    <property type="match status" value="1"/>
</dbReference>
<dbReference type="Gene3D" id="3.90.79.10">
    <property type="entry name" value="Nucleoside Triphosphate Pyrophosphohydrolase"/>
    <property type="match status" value="1"/>
</dbReference>
<evidence type="ECO:0000256" key="1">
    <source>
        <dbReference type="ARBA" id="ARBA00001936"/>
    </source>
</evidence>
<evidence type="ECO:0000256" key="3">
    <source>
        <dbReference type="ARBA" id="ARBA00022723"/>
    </source>
</evidence>
<dbReference type="CDD" id="cd03426">
    <property type="entry name" value="NUDIX_CoAse_Nudt7"/>
    <property type="match status" value="1"/>
</dbReference>
<evidence type="ECO:0000259" key="7">
    <source>
        <dbReference type="PROSITE" id="PS51462"/>
    </source>
</evidence>
<dbReference type="Pfam" id="PF00293">
    <property type="entry name" value="NUDIX"/>
    <property type="match status" value="1"/>
</dbReference>
<dbReference type="GeneID" id="40384166"/>
<name>A0A2U9R572_PICKU</name>
<dbReference type="Proteomes" id="UP000249293">
    <property type="component" value="Chromosome 3"/>
</dbReference>
<dbReference type="EMBL" id="CP028775">
    <property type="protein sequence ID" value="AWU76371.1"/>
    <property type="molecule type" value="Genomic_DNA"/>
</dbReference>
<accession>A0A2U9R572</accession>
<keyword evidence="5" id="KW-0460">Magnesium</keyword>
<dbReference type="STRING" id="4909.A0A2U9R572"/>
<evidence type="ECO:0000256" key="2">
    <source>
        <dbReference type="ARBA" id="ARBA00001946"/>
    </source>
</evidence>
<organism evidence="8 9">
    <name type="scientific">Pichia kudriavzevii</name>
    <name type="common">Yeast</name>
    <name type="synonym">Issatchenkia orientalis</name>
    <dbReference type="NCBI Taxonomy" id="4909"/>
    <lineage>
        <taxon>Eukaryota</taxon>
        <taxon>Fungi</taxon>
        <taxon>Dikarya</taxon>
        <taxon>Ascomycota</taxon>
        <taxon>Saccharomycotina</taxon>
        <taxon>Pichiomycetes</taxon>
        <taxon>Pichiales</taxon>
        <taxon>Pichiaceae</taxon>
        <taxon>Pichia</taxon>
    </lineage>
</organism>
<comment type="cofactor">
    <cofactor evidence="1">
        <name>Mn(2+)</name>
        <dbReference type="ChEBI" id="CHEBI:29035"/>
    </cofactor>
</comment>
<sequence length="415" mass="47652">MSYLSSACATPSSYSSCAISSRARVLLYAPQALSKLQQVKIMSPNREIPLDKEQLQHLVDSWETRPTRSLPTLHKQSLPPPPLPNSNYHTRITRHAMESRYLINLVNFKPQFFKAQSNVSVWHKVPVKRRSAVMVLLFLGKEGELRVILTKRSRKLKNFSGHISLPGGKADHGLESEFQCARREMEEEIGISRHNSLLRNKYGFVLDELKTLPSYLARTFLAVTPCIGFINWNENTQHHERILRDLVLNPGESASIFSVPLRDFLQPPSEIFHPKECLKQSHIKTKWGGLPWNLRSFVFPQLNHNEVPWLEDVEDLSSESEDETHEDQEFDVRTRNCWGLTANILHDVAEIIYNGKKSVIGEEDLIWSLLNHGQLQSSGRTEFELRLSNNTKGCLFSEVLPDDEIKRLKVLYKNP</sequence>
<keyword evidence="4" id="KW-0378">Hydrolase</keyword>
<dbReference type="InterPro" id="IPR000086">
    <property type="entry name" value="NUDIX_hydrolase_dom"/>
</dbReference>
<dbReference type="AlphaFoldDB" id="A0A2U9R572"/>
<dbReference type="VEuPathDB" id="FungiDB:C5L36_0C03110"/>
<dbReference type="InterPro" id="IPR045121">
    <property type="entry name" value="CoAse"/>
</dbReference>
<evidence type="ECO:0000256" key="6">
    <source>
        <dbReference type="ARBA" id="ARBA00023211"/>
    </source>
</evidence>
<dbReference type="KEGG" id="pkz:C5L36_0C03110"/>
<gene>
    <name evidence="8" type="ORF">C5L36_0C03110</name>
</gene>
<dbReference type="GO" id="GO:0010945">
    <property type="term" value="F:coenzyme A diphosphatase activity"/>
    <property type="evidence" value="ECO:0007669"/>
    <property type="project" value="InterPro"/>
</dbReference>
<comment type="cofactor">
    <cofactor evidence="2">
        <name>Mg(2+)</name>
        <dbReference type="ChEBI" id="CHEBI:18420"/>
    </cofactor>
</comment>
<evidence type="ECO:0000313" key="8">
    <source>
        <dbReference type="EMBL" id="AWU76371.1"/>
    </source>
</evidence>
<keyword evidence="9" id="KW-1185">Reference proteome</keyword>
<dbReference type="PANTHER" id="PTHR12992">
    <property type="entry name" value="NUDIX HYDROLASE"/>
    <property type="match status" value="1"/>
</dbReference>
<dbReference type="InterPro" id="IPR015797">
    <property type="entry name" value="NUDIX_hydrolase-like_dom_sf"/>
</dbReference>
<dbReference type="PANTHER" id="PTHR12992:SF24">
    <property type="entry name" value="PEROXISOMAL COENZYME A DIPHOSPHATASE NUDT7"/>
    <property type="match status" value="1"/>
</dbReference>
<feature type="domain" description="Nudix hydrolase" evidence="7">
    <location>
        <begin position="128"/>
        <end position="283"/>
    </location>
</feature>
<dbReference type="GO" id="GO:0015938">
    <property type="term" value="P:coenzyme A catabolic process"/>
    <property type="evidence" value="ECO:0007669"/>
    <property type="project" value="TreeGrafter"/>
</dbReference>
<dbReference type="GO" id="GO:0046872">
    <property type="term" value="F:metal ion binding"/>
    <property type="evidence" value="ECO:0007669"/>
    <property type="project" value="UniProtKB-KW"/>
</dbReference>
<dbReference type="OrthoDB" id="206213at2759"/>
<protein>
    <recommendedName>
        <fullName evidence="7">Nudix hydrolase domain-containing protein</fullName>
    </recommendedName>
</protein>
<evidence type="ECO:0000256" key="5">
    <source>
        <dbReference type="ARBA" id="ARBA00022842"/>
    </source>
</evidence>
<evidence type="ECO:0000256" key="4">
    <source>
        <dbReference type="ARBA" id="ARBA00022801"/>
    </source>
</evidence>
<dbReference type="SUPFAM" id="SSF55811">
    <property type="entry name" value="Nudix"/>
    <property type="match status" value="1"/>
</dbReference>
<evidence type="ECO:0000313" key="9">
    <source>
        <dbReference type="Proteomes" id="UP000249293"/>
    </source>
</evidence>
<keyword evidence="3" id="KW-0479">Metal-binding</keyword>
<dbReference type="RefSeq" id="XP_029321848.1">
    <property type="nucleotide sequence ID" value="XM_029465988.1"/>
</dbReference>